<evidence type="ECO:0000313" key="3">
    <source>
        <dbReference type="EMBL" id="KAJ8036223.1"/>
    </source>
</evidence>
<feature type="region of interest" description="Disordered" evidence="1">
    <location>
        <begin position="57"/>
        <end position="78"/>
    </location>
</feature>
<dbReference type="GO" id="GO:0008146">
    <property type="term" value="F:sulfotransferase activity"/>
    <property type="evidence" value="ECO:0007669"/>
    <property type="project" value="InterPro"/>
</dbReference>
<evidence type="ECO:0000256" key="1">
    <source>
        <dbReference type="SAM" id="MobiDB-lite"/>
    </source>
</evidence>
<evidence type="ECO:0008006" key="5">
    <source>
        <dbReference type="Google" id="ProtNLM"/>
    </source>
</evidence>
<dbReference type="Gene3D" id="3.40.50.300">
    <property type="entry name" value="P-loop containing nucleotide triphosphate hydrolases"/>
    <property type="match status" value="1"/>
</dbReference>
<name>A0A9Q1H873_HOLLE</name>
<proteinExistence type="predicted"/>
<dbReference type="Proteomes" id="UP001152320">
    <property type="component" value="Chromosome 9"/>
</dbReference>
<reference evidence="3" key="1">
    <citation type="submission" date="2021-10" db="EMBL/GenBank/DDBJ databases">
        <title>Tropical sea cucumber genome reveals ecological adaptation and Cuvierian tubules defense mechanism.</title>
        <authorList>
            <person name="Chen T."/>
        </authorList>
    </citation>
    <scope>NUCLEOTIDE SEQUENCE</scope>
    <source>
        <strain evidence="3">Nanhai2018</strain>
        <tissue evidence="3">Muscle</tissue>
    </source>
</reference>
<dbReference type="EMBL" id="JAIZAY010000009">
    <property type="protein sequence ID" value="KAJ8036223.1"/>
    <property type="molecule type" value="Genomic_DNA"/>
</dbReference>
<dbReference type="InterPro" id="IPR005331">
    <property type="entry name" value="Sulfotransferase"/>
</dbReference>
<dbReference type="PANTHER" id="PTHR32301">
    <property type="entry name" value="COUNTIN RECEPTOR CNR3-RELATED"/>
    <property type="match status" value="1"/>
</dbReference>
<dbReference type="PANTHER" id="PTHR32301:SF6">
    <property type="entry name" value="GOLVESIN-RELATED"/>
    <property type="match status" value="1"/>
</dbReference>
<evidence type="ECO:0000256" key="2">
    <source>
        <dbReference type="SAM" id="Phobius"/>
    </source>
</evidence>
<keyword evidence="2" id="KW-0812">Transmembrane</keyword>
<feature type="transmembrane region" description="Helical" evidence="2">
    <location>
        <begin position="26"/>
        <end position="46"/>
    </location>
</feature>
<comment type="caution">
    <text evidence="3">The sequence shown here is derived from an EMBL/GenBank/DDBJ whole genome shotgun (WGS) entry which is preliminary data.</text>
</comment>
<sequence>MALVDLDSSDHFKSNKEYNRSLRKNLRWIIGELIVILTCCFVFLTYNNGPVSSESRLDLSQHGPSLHRQDLSSNLPTTSDSKSDCHILHHSNSCNKIPNFFLHPEHRSEFQYATINYMHVPKSGGTTMKECIKTIAEQLHLTKPFLLHTDSRLNATEAILNGNYSIIENTNLFMGDYSFGFCDVVHEKINRRKCSTFTVLREPFDRMVSNYFYCIELNQSIPGIPHCRTHSINEWALATKSILWDQFFTDIDCFERQEQTWQCAIDFGGLREAYRLSQNMSYVQSIVASLDKHFSVIGLTEDIPSTLLMLQMAYNLPFYDTCQNVDYNVGQYVLSSQVQSHLDKEELKNAAKQSLMKDEAIRNILYPEIEIYKRAKEIFELQRQEMIRLASS</sequence>
<dbReference type="Pfam" id="PF03567">
    <property type="entry name" value="Sulfotransfer_2"/>
    <property type="match status" value="1"/>
</dbReference>
<protein>
    <recommendedName>
        <fullName evidence="5">Sulfotransferase</fullName>
    </recommendedName>
</protein>
<dbReference type="InterPro" id="IPR027417">
    <property type="entry name" value="P-loop_NTPase"/>
</dbReference>
<accession>A0A9Q1H873</accession>
<dbReference type="GO" id="GO:0016020">
    <property type="term" value="C:membrane"/>
    <property type="evidence" value="ECO:0007669"/>
    <property type="project" value="InterPro"/>
</dbReference>
<dbReference type="InterPro" id="IPR053259">
    <property type="entry name" value="Golvesin-related_Golgi"/>
</dbReference>
<evidence type="ECO:0000313" key="4">
    <source>
        <dbReference type="Proteomes" id="UP001152320"/>
    </source>
</evidence>
<organism evidence="3 4">
    <name type="scientific">Holothuria leucospilota</name>
    <name type="common">Black long sea cucumber</name>
    <name type="synonym">Mertensiothuria leucospilota</name>
    <dbReference type="NCBI Taxonomy" id="206669"/>
    <lineage>
        <taxon>Eukaryota</taxon>
        <taxon>Metazoa</taxon>
        <taxon>Echinodermata</taxon>
        <taxon>Eleutherozoa</taxon>
        <taxon>Echinozoa</taxon>
        <taxon>Holothuroidea</taxon>
        <taxon>Aspidochirotacea</taxon>
        <taxon>Aspidochirotida</taxon>
        <taxon>Holothuriidae</taxon>
        <taxon>Holothuria</taxon>
    </lineage>
</organism>
<keyword evidence="2" id="KW-0472">Membrane</keyword>
<keyword evidence="2" id="KW-1133">Transmembrane helix</keyword>
<gene>
    <name evidence="3" type="ORF">HOLleu_20138</name>
</gene>
<dbReference type="OrthoDB" id="10010208at2759"/>
<keyword evidence="4" id="KW-1185">Reference proteome</keyword>
<dbReference type="SUPFAM" id="SSF52540">
    <property type="entry name" value="P-loop containing nucleoside triphosphate hydrolases"/>
    <property type="match status" value="1"/>
</dbReference>
<dbReference type="AlphaFoldDB" id="A0A9Q1H873"/>